<dbReference type="SUPFAM" id="SSF55856">
    <property type="entry name" value="Cytochrome b5-like heme/steroid binding domain"/>
    <property type="match status" value="1"/>
</dbReference>
<dbReference type="PANTHER" id="PTHR10281:SF4">
    <property type="entry name" value="NEUFERRICIN"/>
    <property type="match status" value="1"/>
</dbReference>
<evidence type="ECO:0000313" key="5">
    <source>
        <dbReference type="EMBL" id="CAF3074203.1"/>
    </source>
</evidence>
<keyword evidence="3" id="KW-0812">Transmembrane</keyword>
<comment type="caution">
    <text evidence="5">The sequence shown here is derived from an EMBL/GenBank/DDBJ whole genome shotgun (WGS) entry which is preliminary data.</text>
</comment>
<feature type="compositionally biased region" description="Low complexity" evidence="2">
    <location>
        <begin position="14"/>
        <end position="24"/>
    </location>
</feature>
<accession>A0A817MT38</accession>
<keyword evidence="3" id="KW-0472">Membrane</keyword>
<evidence type="ECO:0000259" key="4">
    <source>
        <dbReference type="SMART" id="SM01117"/>
    </source>
</evidence>
<dbReference type="Pfam" id="PF00173">
    <property type="entry name" value="Cyt-b5"/>
    <property type="match status" value="1"/>
</dbReference>
<dbReference type="AlphaFoldDB" id="A0A817MT38"/>
<sequence>MSTIGKNNKKPDESVNQSSSSNQSSFSNYKWWLASFVLIIIISFIGQRQINNDNNNNSNIKSERLFTLDELQTFTKDELYLAILGHVFNVTSAPRFYSSTGSYKFYTGRDASRSFHTGGTSSEDLTDDLTGLTDEDIAGVYGWLTFYKKQYPQIGKLIGRYFDSNGELTEHFNNVLTSVNIIEKEKEEKARFEKQWPPCNSEWSHDAGRREKEEKARFEKQWPPCNSEWSHDAGRRVWCTEKSGGIERTWTGVPRRTYDSATKTERCVCVQNTNEQNGRFKQYKDCSPTSVECKILD</sequence>
<dbReference type="GO" id="GO:0016020">
    <property type="term" value="C:membrane"/>
    <property type="evidence" value="ECO:0007669"/>
    <property type="project" value="TreeGrafter"/>
</dbReference>
<evidence type="ECO:0000256" key="3">
    <source>
        <dbReference type="SAM" id="Phobius"/>
    </source>
</evidence>
<protein>
    <recommendedName>
        <fullName evidence="4">Cytochrome b5 heme-binding domain-containing protein</fullName>
    </recommendedName>
</protein>
<dbReference type="Gene3D" id="3.10.120.10">
    <property type="entry name" value="Cytochrome b5-like heme/steroid binding domain"/>
    <property type="match status" value="1"/>
</dbReference>
<keyword evidence="3" id="KW-1133">Transmembrane helix</keyword>
<dbReference type="Proteomes" id="UP000663825">
    <property type="component" value="Unassembled WGS sequence"/>
</dbReference>
<feature type="region of interest" description="Disordered" evidence="2">
    <location>
        <begin position="1"/>
        <end position="24"/>
    </location>
</feature>
<dbReference type="InterPro" id="IPR050577">
    <property type="entry name" value="MAPR/NEUFC/NENF-like"/>
</dbReference>
<feature type="domain" description="Cytochrome b5 heme-binding" evidence="4">
    <location>
        <begin position="66"/>
        <end position="158"/>
    </location>
</feature>
<dbReference type="GO" id="GO:0012505">
    <property type="term" value="C:endomembrane system"/>
    <property type="evidence" value="ECO:0007669"/>
    <property type="project" value="TreeGrafter"/>
</dbReference>
<feature type="transmembrane region" description="Helical" evidence="3">
    <location>
        <begin position="29"/>
        <end position="46"/>
    </location>
</feature>
<evidence type="ECO:0000256" key="1">
    <source>
        <dbReference type="ARBA" id="ARBA00038357"/>
    </source>
</evidence>
<dbReference type="EMBL" id="CAJNXB010000597">
    <property type="protein sequence ID" value="CAF3074203.1"/>
    <property type="molecule type" value="Genomic_DNA"/>
</dbReference>
<dbReference type="InterPro" id="IPR036400">
    <property type="entry name" value="Cyt_B5-like_heme/steroid_sf"/>
</dbReference>
<dbReference type="PANTHER" id="PTHR10281">
    <property type="entry name" value="MEMBRANE-ASSOCIATED PROGESTERONE RECEPTOR COMPONENT-RELATED"/>
    <property type="match status" value="1"/>
</dbReference>
<proteinExistence type="inferred from homology"/>
<evidence type="ECO:0000313" key="6">
    <source>
        <dbReference type="Proteomes" id="UP000663825"/>
    </source>
</evidence>
<reference evidence="5" key="1">
    <citation type="submission" date="2021-02" db="EMBL/GenBank/DDBJ databases">
        <authorList>
            <person name="Nowell W R."/>
        </authorList>
    </citation>
    <scope>NUCLEOTIDE SEQUENCE</scope>
</reference>
<dbReference type="OrthoDB" id="10257697at2759"/>
<organism evidence="5 6">
    <name type="scientific">Rotaria socialis</name>
    <dbReference type="NCBI Taxonomy" id="392032"/>
    <lineage>
        <taxon>Eukaryota</taxon>
        <taxon>Metazoa</taxon>
        <taxon>Spiralia</taxon>
        <taxon>Gnathifera</taxon>
        <taxon>Rotifera</taxon>
        <taxon>Eurotatoria</taxon>
        <taxon>Bdelloidea</taxon>
        <taxon>Philodinida</taxon>
        <taxon>Philodinidae</taxon>
        <taxon>Rotaria</taxon>
    </lineage>
</organism>
<name>A0A817MT38_9BILA</name>
<comment type="similarity">
    <text evidence="1">Belongs to the cytochrome b5 family. MAPR subfamily.</text>
</comment>
<dbReference type="InterPro" id="IPR001199">
    <property type="entry name" value="Cyt_B5-like_heme/steroid-bd"/>
</dbReference>
<evidence type="ECO:0000256" key="2">
    <source>
        <dbReference type="SAM" id="MobiDB-lite"/>
    </source>
</evidence>
<gene>
    <name evidence="5" type="ORF">TIS948_LOCUS5267</name>
</gene>
<dbReference type="SMART" id="SM01117">
    <property type="entry name" value="Cyt-b5"/>
    <property type="match status" value="1"/>
</dbReference>